<dbReference type="OrthoDB" id="3056235at2759"/>
<dbReference type="Proteomes" id="UP000030671">
    <property type="component" value="Unassembled WGS sequence"/>
</dbReference>
<dbReference type="HOGENOM" id="CLU_037037_0_0_1"/>
<gene>
    <name evidence="2" type="ORF">HETIRDRAFT_451921</name>
</gene>
<dbReference type="eggNOG" id="ENOG502R22W">
    <property type="taxonomic scope" value="Eukaryota"/>
</dbReference>
<reference evidence="2 3" key="1">
    <citation type="journal article" date="2012" name="New Phytol.">
        <title>Insight into trade-off between wood decay and parasitism from the genome of a fungal forest pathogen.</title>
        <authorList>
            <person name="Olson A."/>
            <person name="Aerts A."/>
            <person name="Asiegbu F."/>
            <person name="Belbahri L."/>
            <person name="Bouzid O."/>
            <person name="Broberg A."/>
            <person name="Canback B."/>
            <person name="Coutinho P.M."/>
            <person name="Cullen D."/>
            <person name="Dalman K."/>
            <person name="Deflorio G."/>
            <person name="van Diepen L.T."/>
            <person name="Dunand C."/>
            <person name="Duplessis S."/>
            <person name="Durling M."/>
            <person name="Gonthier P."/>
            <person name="Grimwood J."/>
            <person name="Fossdal C.G."/>
            <person name="Hansson D."/>
            <person name="Henrissat B."/>
            <person name="Hietala A."/>
            <person name="Himmelstrand K."/>
            <person name="Hoffmeister D."/>
            <person name="Hogberg N."/>
            <person name="James T.Y."/>
            <person name="Karlsson M."/>
            <person name="Kohler A."/>
            <person name="Kues U."/>
            <person name="Lee Y.H."/>
            <person name="Lin Y.C."/>
            <person name="Lind M."/>
            <person name="Lindquist E."/>
            <person name="Lombard V."/>
            <person name="Lucas S."/>
            <person name="Lunden K."/>
            <person name="Morin E."/>
            <person name="Murat C."/>
            <person name="Park J."/>
            <person name="Raffaello T."/>
            <person name="Rouze P."/>
            <person name="Salamov A."/>
            <person name="Schmutz J."/>
            <person name="Solheim H."/>
            <person name="Stahlberg J."/>
            <person name="Velez H."/>
            <person name="de Vries R.P."/>
            <person name="Wiebenga A."/>
            <person name="Woodward S."/>
            <person name="Yakovlev I."/>
            <person name="Garbelotto M."/>
            <person name="Martin F."/>
            <person name="Grigoriev I.V."/>
            <person name="Stenlid J."/>
        </authorList>
    </citation>
    <scope>NUCLEOTIDE SEQUENCE [LARGE SCALE GENOMIC DNA]</scope>
    <source>
        <strain evidence="2 3">TC 32-1</strain>
    </source>
</reference>
<keyword evidence="3" id="KW-1185">Reference proteome</keyword>
<dbReference type="RefSeq" id="XP_009547055.1">
    <property type="nucleotide sequence ID" value="XM_009548760.1"/>
</dbReference>
<accession>W4K4M0</accession>
<dbReference type="KEGG" id="hir:HETIRDRAFT_451921"/>
<protein>
    <submittedName>
        <fullName evidence="2">Uncharacterized protein</fullName>
    </submittedName>
</protein>
<dbReference type="EMBL" id="KI925459">
    <property type="protein sequence ID" value="ETW80285.1"/>
    <property type="molecule type" value="Genomic_DNA"/>
</dbReference>
<name>W4K4M0_HETIT</name>
<dbReference type="InParanoid" id="W4K4M0"/>
<feature type="region of interest" description="Disordered" evidence="1">
    <location>
        <begin position="198"/>
        <end position="227"/>
    </location>
</feature>
<organism evidence="2 3">
    <name type="scientific">Heterobasidion irregulare (strain TC 32-1)</name>
    <dbReference type="NCBI Taxonomy" id="747525"/>
    <lineage>
        <taxon>Eukaryota</taxon>
        <taxon>Fungi</taxon>
        <taxon>Dikarya</taxon>
        <taxon>Basidiomycota</taxon>
        <taxon>Agaricomycotina</taxon>
        <taxon>Agaricomycetes</taxon>
        <taxon>Russulales</taxon>
        <taxon>Bondarzewiaceae</taxon>
        <taxon>Heterobasidion</taxon>
        <taxon>Heterobasidion annosum species complex</taxon>
    </lineage>
</organism>
<feature type="region of interest" description="Disordered" evidence="1">
    <location>
        <begin position="41"/>
        <end position="65"/>
    </location>
</feature>
<evidence type="ECO:0000256" key="1">
    <source>
        <dbReference type="SAM" id="MobiDB-lite"/>
    </source>
</evidence>
<proteinExistence type="predicted"/>
<evidence type="ECO:0000313" key="3">
    <source>
        <dbReference type="Proteomes" id="UP000030671"/>
    </source>
</evidence>
<feature type="compositionally biased region" description="Low complexity" evidence="1">
    <location>
        <begin position="210"/>
        <end position="221"/>
    </location>
</feature>
<sequence>MGVVDEGAEPAQVLGRPLLPVPAPLRLPPALFSRACYSLGADRDNDDDDDDVTSTPATPRPAYPPACVAEHRMDSTNPLPAPPVSVLAGSASFQSHLSSLNTQQRLRPAAHHSAHALGDAAAKDLWLGPADALQPRSCALVLATFLREHLSLAALGSEVPTARHHAFSRSARWLFYVYCFVSAVFFSTVVCGRGFSSGDARGGGEPSRRPPSISVPRVPVPADGPRTSELDALPVDTRLAKLFALHLPPKAFEPAVLYPSVDPASVAAALWSRDDDAELDALAAWAEAWQGTSSRPISLLVVAQNCPDALRRRVATLLDDNKLLNDTLTLHVLHVDRAAEDTPNVFLNIARLFSPTATVLLFPASLSVAPPSSASALLAGSGLTFRPAPHAPFSDKPALLGSAAPGSPAPAPAYPFAALTPVLVARAHAFWCTERLFLGPSRASDWDECLWQLWLDALGDVAVLAAPAWRAPPEPPAAVAAAPHPITAAMKRRLRGRYRSESCVLAAKRIEALGAGAGAGAGGGADGKRLGWLRRVCREWHGGSLQ</sequence>
<dbReference type="AlphaFoldDB" id="W4K4M0"/>
<evidence type="ECO:0000313" key="2">
    <source>
        <dbReference type="EMBL" id="ETW80285.1"/>
    </source>
</evidence>
<dbReference type="GeneID" id="20676215"/>